<feature type="transmembrane region" description="Helical" evidence="2">
    <location>
        <begin position="319"/>
        <end position="339"/>
    </location>
</feature>
<evidence type="ECO:0000313" key="5">
    <source>
        <dbReference type="Proteomes" id="UP000593765"/>
    </source>
</evidence>
<keyword evidence="2" id="KW-0472">Membrane</keyword>
<evidence type="ECO:0000256" key="2">
    <source>
        <dbReference type="SAM" id="Phobius"/>
    </source>
</evidence>
<dbReference type="InterPro" id="IPR006674">
    <property type="entry name" value="HD_domain"/>
</dbReference>
<evidence type="ECO:0000259" key="3">
    <source>
        <dbReference type="PROSITE" id="PS51831"/>
    </source>
</evidence>
<proteinExistence type="predicted"/>
<feature type="transmembrane region" description="Helical" evidence="2">
    <location>
        <begin position="351"/>
        <end position="370"/>
    </location>
</feature>
<reference evidence="4 5" key="1">
    <citation type="submission" date="2020-10" db="EMBL/GenBank/DDBJ databases">
        <title>Wide distribution of Phycisphaera-like planctomycetes from WD2101 soil group in peatlands and genome analysis of the first cultivated representative.</title>
        <authorList>
            <person name="Dedysh S.N."/>
            <person name="Beletsky A.V."/>
            <person name="Ivanova A."/>
            <person name="Kulichevskaya I.S."/>
            <person name="Suzina N.E."/>
            <person name="Philippov D.A."/>
            <person name="Rakitin A.L."/>
            <person name="Mardanov A.V."/>
            <person name="Ravin N.V."/>
        </authorList>
    </citation>
    <scope>NUCLEOTIDE SEQUENCE [LARGE SCALE GENOMIC DNA]</scope>
    <source>
        <strain evidence="4 5">M1803</strain>
    </source>
</reference>
<gene>
    <name evidence="4" type="ORF">IPV69_04995</name>
</gene>
<dbReference type="KEGG" id="hbs:IPV69_04995"/>
<dbReference type="InterPro" id="IPR011621">
    <property type="entry name" value="Metal-dep_PHydrolase_7TM_intra"/>
</dbReference>
<keyword evidence="2" id="KW-1133">Transmembrane helix</keyword>
<protein>
    <submittedName>
        <fullName evidence="4">HDIG domain-containing protein</fullName>
    </submittedName>
</protein>
<evidence type="ECO:0000313" key="4">
    <source>
        <dbReference type="EMBL" id="QOV90719.1"/>
    </source>
</evidence>
<dbReference type="InterPro" id="IPR003607">
    <property type="entry name" value="HD/PDEase_dom"/>
</dbReference>
<feature type="transmembrane region" description="Helical" evidence="2">
    <location>
        <begin position="376"/>
        <end position="394"/>
    </location>
</feature>
<name>A0A7M2WZ55_9BACT</name>
<keyword evidence="2" id="KW-0812">Transmembrane</keyword>
<accession>A0A7M2WZ55</accession>
<dbReference type="Pfam" id="PF07698">
    <property type="entry name" value="7TM-7TMR_HD"/>
    <property type="match status" value="1"/>
</dbReference>
<dbReference type="InterPro" id="IPR052722">
    <property type="entry name" value="PgpH_phosphodiesterase"/>
</dbReference>
<feature type="transmembrane region" description="Helical" evidence="2">
    <location>
        <begin position="477"/>
        <end position="498"/>
    </location>
</feature>
<dbReference type="PANTHER" id="PTHR36442">
    <property type="entry name" value="CYCLIC-DI-AMP PHOSPHODIESTERASE PGPH"/>
    <property type="match status" value="1"/>
</dbReference>
<feature type="region of interest" description="Disordered" evidence="1">
    <location>
        <begin position="1"/>
        <end position="24"/>
    </location>
</feature>
<dbReference type="Pfam" id="PF01966">
    <property type="entry name" value="HD"/>
    <property type="match status" value="1"/>
</dbReference>
<dbReference type="AlphaFoldDB" id="A0A7M2WZ55"/>
<feature type="compositionally biased region" description="Basic and acidic residues" evidence="1">
    <location>
        <begin position="10"/>
        <end position="24"/>
    </location>
</feature>
<dbReference type="SMART" id="SM00471">
    <property type="entry name" value="HDc"/>
    <property type="match status" value="1"/>
</dbReference>
<dbReference type="PROSITE" id="PS51831">
    <property type="entry name" value="HD"/>
    <property type="match status" value="1"/>
</dbReference>
<dbReference type="PANTHER" id="PTHR36442:SF1">
    <property type="entry name" value="CYCLIC-DI-AMP PHOSPHODIESTERASE PGPH"/>
    <property type="match status" value="1"/>
</dbReference>
<dbReference type="SUPFAM" id="SSF109604">
    <property type="entry name" value="HD-domain/PDEase-like"/>
    <property type="match status" value="1"/>
</dbReference>
<dbReference type="CDD" id="cd00077">
    <property type="entry name" value="HDc"/>
    <property type="match status" value="1"/>
</dbReference>
<dbReference type="InterPro" id="IPR006675">
    <property type="entry name" value="HDIG_dom"/>
</dbReference>
<feature type="transmembrane region" description="Helical" evidence="2">
    <location>
        <begin position="34"/>
        <end position="54"/>
    </location>
</feature>
<organism evidence="4 5">
    <name type="scientific">Humisphaera borealis</name>
    <dbReference type="NCBI Taxonomy" id="2807512"/>
    <lineage>
        <taxon>Bacteria</taxon>
        <taxon>Pseudomonadati</taxon>
        <taxon>Planctomycetota</taxon>
        <taxon>Phycisphaerae</taxon>
        <taxon>Tepidisphaerales</taxon>
        <taxon>Tepidisphaeraceae</taxon>
        <taxon>Humisphaera</taxon>
    </lineage>
</organism>
<sequence length="764" mass="84340">MDLGTKSTARRQEIRKNRPDAQPRDWQQLRERGIPQSITIAVAFFLLATAIMLLRQNVVPYRPGQPVTHDIVSRVKFSYYDESKFRLAQTEASTREPRVYKADDEAWQSLEKDLLSLPIRMSAATEPPDELAKIFDDAGSRTALRQFGAPDAARTYEDTVKAFLQGLIEYRNKSASNHPLVLIPADEYREERTRGRIRIGTDTPIPLSHVYAVDDRAQLVPILQGLAEKAFPLALQGKMVEYSFGRLKPTHLVDTQATAYRKNEASSAILRSAGNRNVVPTEVLVSRLKGALDDGDVSLLRAEHGAYLDSLKGSAWKQYLGVAACTLIITLVMAAYIAAFQPRAVKNYARGGAIAGLMLAMLLLATLAGIGNGPIYLFGTGPTLLVAMILAIAYDRRFAMGIASLHGLLVTIALDQPASFFLVLWVGVLIAGFLLDDVRTRSKLVEVGGAAAIAMMFATGASGMLDMESGRFVLRNCLYTGAAGIAAGFIVLGILPFIEKIFRITTSMTLLELGDPSQPLFRRLQVEAPGTYNHSLQVANLAEAAAKAIGADSLLCRVAAYYHDVGKINKPDYFVENQIGGQQNRHLNLDPNLSLLIIVGHVKDGIELAREYNLPTSIIPFIQQHHGTTVVEYFYRRACSQQEQRDPTTSISEHHYRYEGPRPRTKEVGIMMLADCVESATRALGDPSPAQIEGLVRDLTMRRLLDRQFDECELTMKELELIQRSLIKTLAGMYHGRIPYPSQQQTAPETMQTTIGQIRPTGTA</sequence>
<dbReference type="Gene3D" id="1.10.3210.10">
    <property type="entry name" value="Hypothetical protein af1432"/>
    <property type="match status" value="1"/>
</dbReference>
<keyword evidence="5" id="KW-1185">Reference proteome</keyword>
<feature type="transmembrane region" description="Helical" evidence="2">
    <location>
        <begin position="447"/>
        <end position="465"/>
    </location>
</feature>
<dbReference type="RefSeq" id="WP_206293819.1">
    <property type="nucleotide sequence ID" value="NZ_CP063458.1"/>
</dbReference>
<dbReference type="EMBL" id="CP063458">
    <property type="protein sequence ID" value="QOV90719.1"/>
    <property type="molecule type" value="Genomic_DNA"/>
</dbReference>
<evidence type="ECO:0000256" key="1">
    <source>
        <dbReference type="SAM" id="MobiDB-lite"/>
    </source>
</evidence>
<dbReference type="NCBIfam" id="TIGR00277">
    <property type="entry name" value="HDIG"/>
    <property type="match status" value="1"/>
</dbReference>
<dbReference type="Proteomes" id="UP000593765">
    <property type="component" value="Chromosome"/>
</dbReference>
<feature type="domain" description="HD" evidence="3">
    <location>
        <begin position="531"/>
        <end position="680"/>
    </location>
</feature>
<feature type="transmembrane region" description="Helical" evidence="2">
    <location>
        <begin position="406"/>
        <end position="435"/>
    </location>
</feature>